<keyword evidence="2" id="KW-1185">Reference proteome</keyword>
<dbReference type="Gene3D" id="3.40.50.12780">
    <property type="entry name" value="N-terminal domain of ligase-like"/>
    <property type="match status" value="1"/>
</dbReference>
<name>A0A484APH5_DRONA</name>
<evidence type="ECO:0008006" key="3">
    <source>
        <dbReference type="Google" id="ProtNLM"/>
    </source>
</evidence>
<evidence type="ECO:0000313" key="2">
    <source>
        <dbReference type="Proteomes" id="UP000295192"/>
    </source>
</evidence>
<reference evidence="1 2" key="1">
    <citation type="journal article" date="2019" name="J. Hered.">
        <title>An Improved Genome Assembly for Drosophila navojoa, the Basal Species in the mojavensis Cluster.</title>
        <authorList>
            <person name="Vanderlinde T."/>
            <person name="Dupim E.G."/>
            <person name="Nazario-Yepiz N.O."/>
            <person name="Carvalho A.B."/>
        </authorList>
    </citation>
    <scope>NUCLEOTIDE SEQUENCE [LARGE SCALE GENOMIC DNA]</scope>
    <source>
        <strain evidence="1">Navoj_Jal97</strain>
        <tissue evidence="1">Whole organism</tissue>
    </source>
</reference>
<sequence length="72" mass="8005">MYSSDTSAGRIIFNTMKNWPKNVCQISDTDGVTVTFEQALTWAIRIAQFFKKQGLDHTSVIGIAAANTTYVM</sequence>
<evidence type="ECO:0000313" key="1">
    <source>
        <dbReference type="EMBL" id="TDG38643.1"/>
    </source>
</evidence>
<accession>A0A484APH5</accession>
<protein>
    <recommendedName>
        <fullName evidence="3">AMP-dependent synthetase/ligase domain-containing protein</fullName>
    </recommendedName>
</protein>
<dbReference type="EMBL" id="LSRL02002434">
    <property type="protein sequence ID" value="TDG38643.1"/>
    <property type="molecule type" value="Genomic_DNA"/>
</dbReference>
<gene>
    <name evidence="1" type="ORF">AWZ03_014934</name>
</gene>
<dbReference type="OrthoDB" id="10253869at2759"/>
<comment type="caution">
    <text evidence="1">The sequence shown here is derived from an EMBL/GenBank/DDBJ whole genome shotgun (WGS) entry which is preliminary data.</text>
</comment>
<dbReference type="SUPFAM" id="SSF56801">
    <property type="entry name" value="Acetyl-CoA synthetase-like"/>
    <property type="match status" value="1"/>
</dbReference>
<dbReference type="Proteomes" id="UP000295192">
    <property type="component" value="Unassembled WGS sequence"/>
</dbReference>
<proteinExistence type="predicted"/>
<dbReference type="InterPro" id="IPR042099">
    <property type="entry name" value="ANL_N_sf"/>
</dbReference>
<dbReference type="AlphaFoldDB" id="A0A484APH5"/>
<feature type="non-terminal residue" evidence="1">
    <location>
        <position position="72"/>
    </location>
</feature>
<organism evidence="1 2">
    <name type="scientific">Drosophila navojoa</name>
    <name type="common">Fruit fly</name>
    <dbReference type="NCBI Taxonomy" id="7232"/>
    <lineage>
        <taxon>Eukaryota</taxon>
        <taxon>Metazoa</taxon>
        <taxon>Ecdysozoa</taxon>
        <taxon>Arthropoda</taxon>
        <taxon>Hexapoda</taxon>
        <taxon>Insecta</taxon>
        <taxon>Pterygota</taxon>
        <taxon>Neoptera</taxon>
        <taxon>Endopterygota</taxon>
        <taxon>Diptera</taxon>
        <taxon>Brachycera</taxon>
        <taxon>Muscomorpha</taxon>
        <taxon>Ephydroidea</taxon>
        <taxon>Drosophilidae</taxon>
        <taxon>Drosophila</taxon>
    </lineage>
</organism>
<dbReference type="STRING" id="7232.A0A484APH5"/>